<reference evidence="2" key="1">
    <citation type="journal article" date="2023" name="Access Microbiol">
        <title>De-novo genome assembly for Akanthomyces muscarius, a biocontrol agent of insect agricultural pests.</title>
        <authorList>
            <person name="Erdos Z."/>
            <person name="Studholme D.J."/>
            <person name="Raymond B."/>
            <person name="Sharma M."/>
        </authorList>
    </citation>
    <scope>NUCLEOTIDE SEQUENCE</scope>
    <source>
        <strain evidence="2">Ve6</strain>
    </source>
</reference>
<dbReference type="PANTHER" id="PTHR38048">
    <property type="entry name" value="EXPRESSED PROTEIN"/>
    <property type="match status" value="1"/>
</dbReference>
<dbReference type="AlphaFoldDB" id="A0A9W8UI05"/>
<dbReference type="InterPro" id="IPR053206">
    <property type="entry name" value="Dimeric_xanthone_biosynth"/>
</dbReference>
<dbReference type="Pfam" id="PF01814">
    <property type="entry name" value="Hemerythrin"/>
    <property type="match status" value="1"/>
</dbReference>
<dbReference type="GeneID" id="80891521"/>
<dbReference type="RefSeq" id="XP_056049184.1">
    <property type="nucleotide sequence ID" value="XM_056195569.1"/>
</dbReference>
<dbReference type="InterPro" id="IPR012312">
    <property type="entry name" value="Hemerythrin-like"/>
</dbReference>
<protein>
    <recommendedName>
        <fullName evidence="1">Hemerythrin-like domain-containing protein</fullName>
    </recommendedName>
</protein>
<feature type="domain" description="Hemerythrin-like" evidence="1">
    <location>
        <begin position="37"/>
        <end position="152"/>
    </location>
</feature>
<comment type="caution">
    <text evidence="2">The sequence shown here is derived from an EMBL/GenBank/DDBJ whole genome shotgun (WGS) entry which is preliminary data.</text>
</comment>
<name>A0A9W8UI05_AKAMU</name>
<organism evidence="2 3">
    <name type="scientific">Akanthomyces muscarius</name>
    <name type="common">Entomopathogenic fungus</name>
    <name type="synonym">Lecanicillium muscarium</name>
    <dbReference type="NCBI Taxonomy" id="2231603"/>
    <lineage>
        <taxon>Eukaryota</taxon>
        <taxon>Fungi</taxon>
        <taxon>Dikarya</taxon>
        <taxon>Ascomycota</taxon>
        <taxon>Pezizomycotina</taxon>
        <taxon>Sordariomycetes</taxon>
        <taxon>Hypocreomycetidae</taxon>
        <taxon>Hypocreales</taxon>
        <taxon>Cordycipitaceae</taxon>
        <taxon>Akanthomyces</taxon>
    </lineage>
</organism>
<keyword evidence="3" id="KW-1185">Reference proteome</keyword>
<evidence type="ECO:0000259" key="1">
    <source>
        <dbReference type="Pfam" id="PF01814"/>
    </source>
</evidence>
<accession>A0A9W8UI05</accession>
<proteinExistence type="predicted"/>
<dbReference type="PANTHER" id="PTHR38048:SF2">
    <property type="entry name" value="HEMERYTHRIN-LIKE DOMAIN-CONTAINING PROTEIN"/>
    <property type="match status" value="1"/>
</dbReference>
<evidence type="ECO:0000313" key="3">
    <source>
        <dbReference type="Proteomes" id="UP001144673"/>
    </source>
</evidence>
<gene>
    <name evidence="2" type="ORF">LMH87_004362</name>
</gene>
<sequence>MANAAPWRDEPLKLLPTPAYQTKKTDMWTEGASHMCNVHNALFRGFNSIYQQAPNVVDQDKAAFIGYCQTWVKFLHSHTEHEETGMFVMAEELLQEKVFADMHEGHEAILGPLRDMETYLTSVTATPLALSAQRLLAILDALHGPLESHFNDEVARIASLAAHPGSPAAGSAEERAAVAWFEKWGQKSLMEPGVADVLVFFLLNMDRAHEDGRWRDWPPMPAPVRWAMVNIAGQWHRSWWKFASCDATGQRRELYAQATLSGKAKSI</sequence>
<dbReference type="Proteomes" id="UP001144673">
    <property type="component" value="Chromosome 2"/>
</dbReference>
<dbReference type="EMBL" id="JAJHUN010000011">
    <property type="protein sequence ID" value="KAJ4145514.1"/>
    <property type="molecule type" value="Genomic_DNA"/>
</dbReference>
<dbReference type="Gene3D" id="1.20.120.520">
    <property type="entry name" value="nmb1532 protein domain like"/>
    <property type="match status" value="1"/>
</dbReference>
<evidence type="ECO:0000313" key="2">
    <source>
        <dbReference type="EMBL" id="KAJ4145514.1"/>
    </source>
</evidence>
<dbReference type="KEGG" id="amus:LMH87_004362"/>